<dbReference type="AlphaFoldDB" id="A0A9Y1BNA0"/>
<evidence type="ECO:0000313" key="1">
    <source>
        <dbReference type="EMBL" id="UJG41870.1"/>
    </source>
</evidence>
<sequence length="61" mass="7202">MKTSLKPNEKRVKQRRKEVMEAAYRARNFTVEQLTKEASNFIKFALSLKKTKIIENNSKDD</sequence>
<dbReference type="EMBL" id="CP084166">
    <property type="protein sequence ID" value="UJG41870.1"/>
    <property type="molecule type" value="Genomic_DNA"/>
</dbReference>
<name>A0A9Y1BNA0_9ARCH</name>
<gene>
    <name evidence="1" type="ORF">K9W45_05245</name>
</gene>
<organism evidence="1">
    <name type="scientific">Candidatus Heimdallarchaeum aukensis</name>
    <dbReference type="NCBI Taxonomy" id="2876573"/>
    <lineage>
        <taxon>Archaea</taxon>
        <taxon>Promethearchaeati</taxon>
        <taxon>Candidatus Heimdallarchaeota</taxon>
        <taxon>Candidatus Heimdallarchaeia (ex Rinke et al. 2021) (nom. nud.)</taxon>
        <taxon>Candidatus Heimdallarchaeales</taxon>
        <taxon>Candidatus Heimdallarchaeaceae</taxon>
        <taxon>Candidatus Heimdallarchaeum</taxon>
    </lineage>
</organism>
<proteinExistence type="predicted"/>
<accession>A0A9Y1BNA0</accession>
<protein>
    <submittedName>
        <fullName evidence="1">Uncharacterized protein</fullName>
    </submittedName>
</protein>
<dbReference type="Proteomes" id="UP001201020">
    <property type="component" value="Chromosome"/>
</dbReference>
<reference evidence="1" key="1">
    <citation type="journal article" date="2022" name="Nat. Microbiol.">
        <title>Unique mobile elements and scalable gene flow at the prokaryote-eukaryote boundary revealed by circularized Asgard archaea genomes.</title>
        <authorList>
            <person name="Wu F."/>
            <person name="Speth D.R."/>
            <person name="Philosof A."/>
            <person name="Cremiere A."/>
            <person name="Narayanan A."/>
            <person name="Barco R.A."/>
            <person name="Connon S.A."/>
            <person name="Amend J.P."/>
            <person name="Antoshechkin I.A."/>
            <person name="Orphan V.J."/>
        </authorList>
    </citation>
    <scope>NUCLEOTIDE SEQUENCE</scope>
    <source>
        <strain evidence="1">PM71</strain>
    </source>
</reference>